<evidence type="ECO:0000256" key="1">
    <source>
        <dbReference type="SAM" id="MobiDB-lite"/>
    </source>
</evidence>
<sequence>MFVRIQWFETRCRHVSKTVKEIHSTNLAMEKQKNGKQNSRQIGKNGWHKG</sequence>
<organism evidence="2">
    <name type="scientific">Octopus bimaculoides</name>
    <name type="common">California two-spotted octopus</name>
    <dbReference type="NCBI Taxonomy" id="37653"/>
    <lineage>
        <taxon>Eukaryota</taxon>
        <taxon>Metazoa</taxon>
        <taxon>Spiralia</taxon>
        <taxon>Lophotrochozoa</taxon>
        <taxon>Mollusca</taxon>
        <taxon>Cephalopoda</taxon>
        <taxon>Coleoidea</taxon>
        <taxon>Octopodiformes</taxon>
        <taxon>Octopoda</taxon>
        <taxon>Incirrata</taxon>
        <taxon>Octopodidae</taxon>
        <taxon>Octopus</taxon>
    </lineage>
</organism>
<feature type="region of interest" description="Disordered" evidence="1">
    <location>
        <begin position="28"/>
        <end position="50"/>
    </location>
</feature>
<proteinExistence type="predicted"/>
<dbReference type="AlphaFoldDB" id="A0A0L8GWT6"/>
<reference evidence="2" key="1">
    <citation type="submission" date="2015-07" db="EMBL/GenBank/DDBJ databases">
        <title>MeaNS - Measles Nucleotide Surveillance Program.</title>
        <authorList>
            <person name="Tran T."/>
            <person name="Druce J."/>
        </authorList>
    </citation>
    <scope>NUCLEOTIDE SEQUENCE</scope>
    <source>
        <strain evidence="2">UCB-OBI-ISO-001</strain>
        <tissue evidence="2">Gonad</tissue>
    </source>
</reference>
<name>A0A0L8GWT6_OCTBM</name>
<evidence type="ECO:0000313" key="2">
    <source>
        <dbReference type="EMBL" id="KOF81289.1"/>
    </source>
</evidence>
<protein>
    <submittedName>
        <fullName evidence="2">Uncharacterized protein</fullName>
    </submittedName>
</protein>
<dbReference type="EMBL" id="KQ420109">
    <property type="protein sequence ID" value="KOF81289.1"/>
    <property type="molecule type" value="Genomic_DNA"/>
</dbReference>
<gene>
    <name evidence="2" type="ORF">OCBIM_22026751mg</name>
</gene>
<accession>A0A0L8GWT6</accession>